<reference evidence="3" key="1">
    <citation type="submission" date="2017-03" db="EMBL/GenBank/DDBJ databases">
        <title>Phytopthora megakarya and P. palmivora, two closely related causual agents of cacao black pod achieved similar genome size and gene model numbers by different mechanisms.</title>
        <authorList>
            <person name="Ali S."/>
            <person name="Shao J."/>
            <person name="Larry D.J."/>
            <person name="Kronmiller B."/>
            <person name="Shen D."/>
            <person name="Strem M.D."/>
            <person name="Melnick R.L."/>
            <person name="Guiltinan M.J."/>
            <person name="Tyler B.M."/>
            <person name="Meinhardt L.W."/>
            <person name="Bailey B.A."/>
        </authorList>
    </citation>
    <scope>NUCLEOTIDE SEQUENCE [LARGE SCALE GENOMIC DNA]</scope>
    <source>
        <strain evidence="3">zdho120</strain>
    </source>
</reference>
<dbReference type="SUPFAM" id="SSF49562">
    <property type="entry name" value="C2 domain (Calcium/lipid-binding domain, CaLB)"/>
    <property type="match status" value="1"/>
</dbReference>
<evidence type="ECO:0000313" key="2">
    <source>
        <dbReference type="EMBL" id="OWZ15185.1"/>
    </source>
</evidence>
<protein>
    <recommendedName>
        <fullName evidence="4">C2 domain-containing protein</fullName>
    </recommendedName>
</protein>
<dbReference type="InterPro" id="IPR035892">
    <property type="entry name" value="C2_domain_sf"/>
</dbReference>
<dbReference type="AlphaFoldDB" id="A0A225WC34"/>
<keyword evidence="3" id="KW-1185">Reference proteome</keyword>
<organism evidence="2 3">
    <name type="scientific">Phytophthora megakarya</name>
    <dbReference type="NCBI Taxonomy" id="4795"/>
    <lineage>
        <taxon>Eukaryota</taxon>
        <taxon>Sar</taxon>
        <taxon>Stramenopiles</taxon>
        <taxon>Oomycota</taxon>
        <taxon>Peronosporomycetes</taxon>
        <taxon>Peronosporales</taxon>
        <taxon>Peronosporaceae</taxon>
        <taxon>Phytophthora</taxon>
    </lineage>
</organism>
<evidence type="ECO:0000256" key="1">
    <source>
        <dbReference type="SAM" id="MobiDB-lite"/>
    </source>
</evidence>
<name>A0A225WC34_9STRA</name>
<dbReference type="Proteomes" id="UP000198211">
    <property type="component" value="Unassembled WGS sequence"/>
</dbReference>
<feature type="region of interest" description="Disordered" evidence="1">
    <location>
        <begin position="78"/>
        <end position="105"/>
    </location>
</feature>
<accession>A0A225WC34</accession>
<evidence type="ECO:0000313" key="3">
    <source>
        <dbReference type="Proteomes" id="UP000198211"/>
    </source>
</evidence>
<comment type="caution">
    <text evidence="2">The sequence shown here is derived from an EMBL/GenBank/DDBJ whole genome shotgun (WGS) entry which is preliminary data.</text>
</comment>
<proteinExistence type="predicted"/>
<evidence type="ECO:0008006" key="4">
    <source>
        <dbReference type="Google" id="ProtNLM"/>
    </source>
</evidence>
<gene>
    <name evidence="2" type="ORF">PHMEG_00011224</name>
</gene>
<sequence>MLSSADFLRVKNLWQTRISRSKSAHSSSQGISQDVTTPAGYRESIVKANLQTPHTPALDADFYRYNMELDKMTKPAITAVSPTSSSSTSASNTSPSSSPEKASNPVTSMFRTFSDACTFPSMNKPAPAPASTSVPASLLSIPTSWRSSRSNSDSTPISSSSSSFLNLTSTLLPREAAENAVNNVHNVCSRCRTAVSSSISRGSPYGELVVVDILEARGLAVDRNEEGVDLPFSVAMHLGRLSRKTRFADRNFAVNERFVFWLASSPTIDQRTLDVFVYSSYDRDLGEVHLSLAMPVNETFADWYPLVCRADGLKHGAVKVAMRRLVLTSSPMVEAAKTLGEREASLKFSDSSVYSELLPELWSCFPTSEQEVIAFSPKEDDVSSKLSRLIGFQDVQRDVF</sequence>
<dbReference type="OrthoDB" id="270970at2759"/>
<feature type="compositionally biased region" description="Low complexity" evidence="1">
    <location>
        <begin position="78"/>
        <end position="103"/>
    </location>
</feature>
<dbReference type="EMBL" id="NBNE01001177">
    <property type="protein sequence ID" value="OWZ15185.1"/>
    <property type="molecule type" value="Genomic_DNA"/>
</dbReference>